<keyword evidence="1" id="KW-0472">Membrane</keyword>
<sequence>MAVLAGLLPSVPLLLWLALVAVTEAVDRSSAPQPGAVGQVLGWTLLVLPVTLVLGLPLVGLVYLVAGLRDSRTRRRGPAVAR</sequence>
<dbReference type="STRING" id="262209.AWH69_01300"/>
<comment type="caution">
    <text evidence="2">The sequence shown here is derived from an EMBL/GenBank/DDBJ whole genome shotgun (WGS) entry which is preliminary data.</text>
</comment>
<name>A0A176QFC0_9MICO</name>
<keyword evidence="1" id="KW-1133">Transmembrane helix</keyword>
<keyword evidence="1" id="KW-0812">Transmembrane</keyword>
<evidence type="ECO:0000256" key="1">
    <source>
        <dbReference type="SAM" id="Phobius"/>
    </source>
</evidence>
<gene>
    <name evidence="2" type="ORF">AWH69_01300</name>
</gene>
<dbReference type="EMBL" id="LQZG01000001">
    <property type="protein sequence ID" value="OAB88476.1"/>
    <property type="molecule type" value="Genomic_DNA"/>
</dbReference>
<reference evidence="2 3" key="1">
    <citation type="submission" date="2016-01" db="EMBL/GenBank/DDBJ databases">
        <title>Janibacter melonis strain CD11_4 genome sequencing and assembly.</title>
        <authorList>
            <person name="Nair G.R."/>
            <person name="Kaur G."/>
            <person name="Chander A.M."/>
            <person name="Mayilraj S."/>
        </authorList>
    </citation>
    <scope>NUCLEOTIDE SEQUENCE [LARGE SCALE GENOMIC DNA]</scope>
    <source>
        <strain evidence="2 3">CD11-4</strain>
    </source>
</reference>
<dbReference type="AlphaFoldDB" id="A0A176QFC0"/>
<evidence type="ECO:0000313" key="2">
    <source>
        <dbReference type="EMBL" id="OAB88476.1"/>
    </source>
</evidence>
<feature type="transmembrane region" description="Helical" evidence="1">
    <location>
        <begin position="41"/>
        <end position="66"/>
    </location>
</feature>
<protein>
    <submittedName>
        <fullName evidence="2">Uncharacterized protein</fullName>
    </submittedName>
</protein>
<dbReference type="Proteomes" id="UP000076976">
    <property type="component" value="Unassembled WGS sequence"/>
</dbReference>
<accession>A0A176QFC0</accession>
<proteinExistence type="predicted"/>
<organism evidence="2 3">
    <name type="scientific">Janibacter melonis</name>
    <dbReference type="NCBI Taxonomy" id="262209"/>
    <lineage>
        <taxon>Bacteria</taxon>
        <taxon>Bacillati</taxon>
        <taxon>Actinomycetota</taxon>
        <taxon>Actinomycetes</taxon>
        <taxon>Micrococcales</taxon>
        <taxon>Intrasporangiaceae</taxon>
        <taxon>Janibacter</taxon>
    </lineage>
</organism>
<evidence type="ECO:0000313" key="3">
    <source>
        <dbReference type="Proteomes" id="UP000076976"/>
    </source>
</evidence>
<keyword evidence="3" id="KW-1185">Reference proteome</keyword>